<gene>
    <name evidence="4" type="ORF">KVG95_14790</name>
</gene>
<dbReference type="InterPro" id="IPR006315">
    <property type="entry name" value="OM_autotransptr_brl_dom"/>
</dbReference>
<reference evidence="4" key="1">
    <citation type="submission" date="2021-06" db="EMBL/GenBank/DDBJ databases">
        <title>Updating the genus Pseudomonas: Description of 43 new species and partition of the Pseudomonas putida group.</title>
        <authorList>
            <person name="Girard L."/>
            <person name="Lood C."/>
            <person name="Vandamme P."/>
            <person name="Rokni-Zadeh H."/>
            <person name="Van Noort V."/>
            <person name="Hofte M."/>
            <person name="Lavigne R."/>
            <person name="De Mot R."/>
        </authorList>
    </citation>
    <scope>NUCLEOTIDE SEQUENCE</scope>
    <source>
        <strain evidence="4">SWRI79</strain>
    </source>
</reference>
<sequence length="705" mass="73756">MPVQYRFRPQHLALAIALAVGYTNAALAQTAAEPDLLATQTPAELMEMLDAFINDPTTARINVNKETKAKKNGVAVQGKNVDELIIMLPGGSVSGIVDGGGGKNVLQLDSANGGQIGKSRKLMGLEVKQGTWTLTGPGDFSVGALVRPEATLTNDGRIHGGALAHGTLINNGGIGAGVTVFSGGVLKNSGTIDGDVEVLQGGIFSGNGTVGALNVKGHFFANQTQGAPTITRNMELSKTAVLAYAVNTDGRGETIKVGGTASLGGATLKIVAAPGDYPQTSRYTIIEAAKVDGRFGNIENNLAFMTATPDYDDEKSVGLTYARNEVPIERFATSKNGREVAHSIEEPKASPAAQPPSLTVNAAVTALLGSNKTTAARAIEQLAGGSNANLANATLSSANPVSSSMLSAMRQLDSSNLNGQSGTPRLAAGGEATGRVWLQALGHGGTLDRSHGRSTLQHSTKGLVLGADWALDEQWRVGVIGGKSQTRLDGSQLDGDLDSWHLGAYALRQSGPLALRLGATHSNHDGSTKRRVAFNGFSDRPKGSYDASTQQAFTEIGYNLGSGTISAEPFANLGFQRYQRDSYIEKGGAAALQVHGQTQNNFSSTFGLRLAQLNTLDNGMQLTPRFSAGWKHTYGDVDSKTQQRLATGGKNYIVEGAALERDSLTLDAGLELAVSTRHTLGVGYNGEIGNDNRSHGVMGQWRMAF</sequence>
<dbReference type="SMART" id="SM00869">
    <property type="entry name" value="Autotransporter"/>
    <property type="match status" value="1"/>
</dbReference>
<proteinExistence type="predicted"/>
<name>A0ABS6PVT8_9PSED</name>
<feature type="chain" id="PRO_5046426074" evidence="2">
    <location>
        <begin position="29"/>
        <end position="705"/>
    </location>
</feature>
<feature type="domain" description="Autotransporter" evidence="3">
    <location>
        <begin position="429"/>
        <end position="705"/>
    </location>
</feature>
<dbReference type="EMBL" id="JAHSTV010000006">
    <property type="protein sequence ID" value="MBV4464592.1"/>
    <property type="molecule type" value="Genomic_DNA"/>
</dbReference>
<feature type="compositionally biased region" description="Basic and acidic residues" evidence="1">
    <location>
        <begin position="337"/>
        <end position="348"/>
    </location>
</feature>
<dbReference type="Proteomes" id="UP000886900">
    <property type="component" value="Unassembled WGS sequence"/>
</dbReference>
<keyword evidence="2" id="KW-0732">Signal</keyword>
<dbReference type="RefSeq" id="WP_217856949.1">
    <property type="nucleotide sequence ID" value="NZ_JAHSTV010000006.1"/>
</dbReference>
<dbReference type="NCBIfam" id="TIGR01414">
    <property type="entry name" value="autotrans_barl"/>
    <property type="match status" value="1"/>
</dbReference>
<dbReference type="InterPro" id="IPR005546">
    <property type="entry name" value="Autotransporte_beta"/>
</dbReference>
<evidence type="ECO:0000313" key="5">
    <source>
        <dbReference type="Proteomes" id="UP000886900"/>
    </source>
</evidence>
<dbReference type="Pfam" id="PF03797">
    <property type="entry name" value="Autotransporter"/>
    <property type="match status" value="1"/>
</dbReference>
<feature type="signal peptide" evidence="2">
    <location>
        <begin position="1"/>
        <end position="28"/>
    </location>
</feature>
<comment type="caution">
    <text evidence="4">The sequence shown here is derived from an EMBL/GenBank/DDBJ whole genome shotgun (WGS) entry which is preliminary data.</text>
</comment>
<evidence type="ECO:0000256" key="2">
    <source>
        <dbReference type="SAM" id="SignalP"/>
    </source>
</evidence>
<keyword evidence="5" id="KW-1185">Reference proteome</keyword>
<protein>
    <submittedName>
        <fullName evidence="4">Autotransporter domain-containing protein</fullName>
    </submittedName>
</protein>
<feature type="region of interest" description="Disordered" evidence="1">
    <location>
        <begin position="337"/>
        <end position="356"/>
    </location>
</feature>
<evidence type="ECO:0000313" key="4">
    <source>
        <dbReference type="EMBL" id="MBV4464592.1"/>
    </source>
</evidence>
<organism evidence="4 5">
    <name type="scientific">Pseudomonas farris</name>
    <dbReference type="NCBI Taxonomy" id="2841207"/>
    <lineage>
        <taxon>Bacteria</taxon>
        <taxon>Pseudomonadati</taxon>
        <taxon>Pseudomonadota</taxon>
        <taxon>Gammaproteobacteria</taxon>
        <taxon>Pseudomonadales</taxon>
        <taxon>Pseudomonadaceae</taxon>
        <taxon>Pseudomonas</taxon>
    </lineage>
</organism>
<evidence type="ECO:0000259" key="3">
    <source>
        <dbReference type="PROSITE" id="PS51208"/>
    </source>
</evidence>
<evidence type="ECO:0000256" key="1">
    <source>
        <dbReference type="SAM" id="MobiDB-lite"/>
    </source>
</evidence>
<accession>A0ABS6PVT8</accession>
<dbReference type="PROSITE" id="PS51208">
    <property type="entry name" value="AUTOTRANSPORTER"/>
    <property type="match status" value="1"/>
</dbReference>